<accession>A0A1I0WCN6</accession>
<dbReference type="Pfam" id="PF13408">
    <property type="entry name" value="Zn_ribbon_recom"/>
    <property type="match status" value="1"/>
</dbReference>
<dbReference type="SMART" id="SM00857">
    <property type="entry name" value="Resolvase"/>
    <property type="match status" value="1"/>
</dbReference>
<dbReference type="InterPro" id="IPR050639">
    <property type="entry name" value="SSR_resolvase"/>
</dbReference>
<proteinExistence type="predicted"/>
<dbReference type="InterPro" id="IPR038109">
    <property type="entry name" value="DNA_bind_recomb_sf"/>
</dbReference>
<evidence type="ECO:0000313" key="4">
    <source>
        <dbReference type="Proteomes" id="UP000198796"/>
    </source>
</evidence>
<protein>
    <submittedName>
        <fullName evidence="3">Site-specific DNA recombinase</fullName>
    </submittedName>
</protein>
<dbReference type="PANTHER" id="PTHR30461:SF23">
    <property type="entry name" value="DNA RECOMBINASE-RELATED"/>
    <property type="match status" value="1"/>
</dbReference>
<name>A0A1I0WCN6_9RHOB</name>
<evidence type="ECO:0000313" key="3">
    <source>
        <dbReference type="EMBL" id="SFA86509.1"/>
    </source>
</evidence>
<dbReference type="STRING" id="871651.SAMN05421688_1289"/>
<gene>
    <name evidence="3" type="ORF">SAMN05421688_1289</name>
</gene>
<feature type="domain" description="Resolvase/invertase-type recombinase catalytic" evidence="1">
    <location>
        <begin position="3"/>
        <end position="151"/>
    </location>
</feature>
<organism evidence="3 4">
    <name type="scientific">Poseidonocella pacifica</name>
    <dbReference type="NCBI Taxonomy" id="871651"/>
    <lineage>
        <taxon>Bacteria</taxon>
        <taxon>Pseudomonadati</taxon>
        <taxon>Pseudomonadota</taxon>
        <taxon>Alphaproteobacteria</taxon>
        <taxon>Rhodobacterales</taxon>
        <taxon>Roseobacteraceae</taxon>
        <taxon>Poseidonocella</taxon>
    </lineage>
</organism>
<evidence type="ECO:0000259" key="2">
    <source>
        <dbReference type="PROSITE" id="PS51737"/>
    </source>
</evidence>
<dbReference type="OrthoDB" id="7277848at2"/>
<dbReference type="AlphaFoldDB" id="A0A1I0WCN6"/>
<dbReference type="CDD" id="cd00338">
    <property type="entry name" value="Ser_Recombinase"/>
    <property type="match status" value="1"/>
</dbReference>
<dbReference type="Pfam" id="PF07508">
    <property type="entry name" value="Recombinase"/>
    <property type="match status" value="1"/>
</dbReference>
<reference evidence="3 4" key="1">
    <citation type="submission" date="2016-10" db="EMBL/GenBank/DDBJ databases">
        <authorList>
            <person name="de Groot N.N."/>
        </authorList>
    </citation>
    <scope>NUCLEOTIDE SEQUENCE [LARGE SCALE GENOMIC DNA]</scope>
    <source>
        <strain evidence="3 4">DSM 29316</strain>
    </source>
</reference>
<evidence type="ECO:0000259" key="1">
    <source>
        <dbReference type="PROSITE" id="PS51736"/>
    </source>
</evidence>
<dbReference type="Pfam" id="PF00239">
    <property type="entry name" value="Resolvase"/>
    <property type="match status" value="1"/>
</dbReference>
<dbReference type="Gene3D" id="3.40.50.1390">
    <property type="entry name" value="Resolvase, N-terminal catalytic domain"/>
    <property type="match status" value="1"/>
</dbReference>
<dbReference type="Proteomes" id="UP000198796">
    <property type="component" value="Unassembled WGS sequence"/>
</dbReference>
<dbReference type="EMBL" id="FOJU01000002">
    <property type="protein sequence ID" value="SFA86509.1"/>
    <property type="molecule type" value="Genomic_DNA"/>
</dbReference>
<dbReference type="InterPro" id="IPR036162">
    <property type="entry name" value="Resolvase-like_N_sf"/>
</dbReference>
<dbReference type="InterPro" id="IPR025827">
    <property type="entry name" value="Zn_ribbon_recom_dom"/>
</dbReference>
<dbReference type="GO" id="GO:0000150">
    <property type="term" value="F:DNA strand exchange activity"/>
    <property type="evidence" value="ECO:0007669"/>
    <property type="project" value="InterPro"/>
</dbReference>
<keyword evidence="4" id="KW-1185">Reference proteome</keyword>
<feature type="domain" description="Recombinase" evidence="2">
    <location>
        <begin position="149"/>
        <end position="284"/>
    </location>
</feature>
<dbReference type="PROSITE" id="PS51736">
    <property type="entry name" value="RECOMBINASES_3"/>
    <property type="match status" value="1"/>
</dbReference>
<dbReference type="InterPro" id="IPR006119">
    <property type="entry name" value="Resolv_N"/>
</dbReference>
<dbReference type="PROSITE" id="PS51737">
    <property type="entry name" value="RECOMBINASE_DNA_BIND"/>
    <property type="match status" value="1"/>
</dbReference>
<dbReference type="SUPFAM" id="SSF53041">
    <property type="entry name" value="Resolvase-like"/>
    <property type="match status" value="1"/>
</dbReference>
<dbReference type="Gene3D" id="3.90.1750.20">
    <property type="entry name" value="Putative Large Serine Recombinase, Chain B, Domain 2"/>
    <property type="match status" value="1"/>
</dbReference>
<dbReference type="InterPro" id="IPR011109">
    <property type="entry name" value="DNA_bind_recombinase_dom"/>
</dbReference>
<dbReference type="PANTHER" id="PTHR30461">
    <property type="entry name" value="DNA-INVERTASE FROM LAMBDOID PROPHAGE"/>
    <property type="match status" value="1"/>
</dbReference>
<dbReference type="RefSeq" id="WP_092061969.1">
    <property type="nucleotide sequence ID" value="NZ_FOJU01000002.1"/>
</dbReference>
<sequence length="517" mass="56975">MKRAAFYARYSSKLQQPTSLEDQIAKGKKYCAAQNYELVSIFTDGEMSGRNMRRPGLIELKGALVRREIDIIIVEAMDRLGRRVVDSLNFFDLTQFGGVELYSLDEGPQDFVNVLLRSYAAQQFSEMIGEHTRRGMQGGLTRGRLHTSAYGYRKIETDKGLNREVDPAEAEIVRRIFREAAEGHSAKSIAVALNKDGIPAPRGGTWDASTIRGNKARHEGILNNRLYIGEASVCKIGRRYHPETGEKAVFPTKDAEVKVFEALRIVPQEVWDTAQAEAAKRTRSARVSGNPQSARRSKHLLSGLMFCGSCGHSYVKVGKYRFGCREARKHACGNRVTIAQAAIEGQTFKQLREVLSAPDLIQHFEQAFRAEMQQLEGEDTKAALKTTARKLAGVQKARRGIMAAIEGGADFADYSERDKELKAEGKALEAHLESLKVREAAKARSAPDMPALFAQALEELEALLGSPETVVQANEHMSALIRRITLTPAPQEESGLSVDIKTDLVALRAATGIGGDA</sequence>
<dbReference type="GO" id="GO:0003677">
    <property type="term" value="F:DNA binding"/>
    <property type="evidence" value="ECO:0007669"/>
    <property type="project" value="InterPro"/>
</dbReference>